<dbReference type="Proteomes" id="UP000177230">
    <property type="component" value="Unassembled WGS sequence"/>
</dbReference>
<proteinExistence type="predicted"/>
<feature type="repeat" description="NHL" evidence="2">
    <location>
        <begin position="978"/>
        <end position="1017"/>
    </location>
</feature>
<gene>
    <name evidence="4" type="ORF">A2024_02770</name>
</gene>
<dbReference type="NCBIfam" id="TIGR04183">
    <property type="entry name" value="Por_Secre_tail"/>
    <property type="match status" value="1"/>
</dbReference>
<feature type="repeat" description="NHL" evidence="2">
    <location>
        <begin position="1063"/>
        <end position="1105"/>
    </location>
</feature>
<reference evidence="4 5" key="1">
    <citation type="journal article" date="2016" name="Nat. Commun.">
        <title>Thousands of microbial genomes shed light on interconnected biogeochemical processes in an aquifer system.</title>
        <authorList>
            <person name="Anantharaman K."/>
            <person name="Brown C.T."/>
            <person name="Hug L.A."/>
            <person name="Sharon I."/>
            <person name="Castelle C.J."/>
            <person name="Probst A.J."/>
            <person name="Thomas B.C."/>
            <person name="Singh A."/>
            <person name="Wilkins M.J."/>
            <person name="Karaoz U."/>
            <person name="Brodie E.L."/>
            <person name="Williams K.H."/>
            <person name="Hubbard S.S."/>
            <person name="Banfield J.F."/>
        </authorList>
    </citation>
    <scope>NUCLEOTIDE SEQUENCE [LARGE SCALE GENOMIC DNA]</scope>
</reference>
<evidence type="ECO:0000256" key="1">
    <source>
        <dbReference type="ARBA" id="ARBA00022737"/>
    </source>
</evidence>
<dbReference type="InterPro" id="IPR050952">
    <property type="entry name" value="TRIM-NHL_E3_ligases"/>
</dbReference>
<evidence type="ECO:0000256" key="2">
    <source>
        <dbReference type="PROSITE-ProRule" id="PRU00504"/>
    </source>
</evidence>
<organism evidence="4 5">
    <name type="scientific">Candidatus Edwardsbacteria bacterium GWF2_54_11</name>
    <dbReference type="NCBI Taxonomy" id="1817851"/>
    <lineage>
        <taxon>Bacteria</taxon>
        <taxon>Candidatus Edwardsiibacteriota</taxon>
    </lineage>
</organism>
<sequence>MDDIKYSFEGRPVIGSMLMGHEWSADGANVQSSSPVQWERMLTALNYACIYWRDNLKMPNSIFIMPVDGFESYIKISMNFFLDKIEELGVYDHNFYPYRPETPQEYSINSTDFLSFQDCLSNVVRMNDSCYHYFVNPYTKGKIKANWTAIIQSVEQKDYFNGPVQIRWPTKEELHCQAWLALSRGAKGIKYFSYFSGSGDNYYSGLVDENRVPRSWDEGDPLTADYCIYDWVKELNDTLKVVGPILLNLECSNAFSVNTRYGPANIPATSYIKAVSANDPAYAEYNYFEVATFDDDLTSEKYVMFVNRYCQPEDTVEINVSINYTPLYATDYYLLDVINNQPVTSVLTSGANQNFTLKLLPGRGKLLKIIPYSCQFGMPNYTNFRFVGVNTNLNTPYSKDSVEIIQKYWEYNIVPDTMLLSAPLGHWEYVSTGWQPYSDKLVQYLYNSQENNGNEFEIQFKINGKYYTPKLFAKTYYEDTAPANGGVIINDGQLYTNDTCITVRMFGTDEFSGLSKMRFDESPFGNASGYVNLIRNGDCSSIAGWQLNNAVYEDGYLHLLGENTGPGPVQTGSYAMQVVPDSIIEKYRGKLMRLKDDIFCHNVIVASKRVDVIYADSASPSAKTFVDKSLASIPGALWKSSSDTFTLNVDPLRPLSRLEITYMVNQIEIPPPPPPDDPTVLKSYIPNPMALDNVILEPVRFVIQLPDTAVDPRLDSDEGIIPDDIYDGWKTGISSVIPYVLSTEDGVKRVYGQLKDNAENISFTPGWYGSIVLDRTKPFVGISSPVNMSYVSGTISIVGHANDLNFSRWILDYKKSNSETWTMLAGGVEPIHYKIPQVLDYWNTTTVNDGSYLLRQTGYDRAGNCKAETIYVYVANDVLPREAITADFAVFNSLPVDGTVDAFGNIYATDTQDDKIWKFSPDGDSLLCFGYKYTCTDTLGFNHPKGIAVDESGNIWVTDCYQSKIKKYDGQGNYISAIGQHGNKAGEFNQPTGIVIKDNYIYVTDHLNNRVQVFNKAGAFVRQFGANILKQPAGIAIRQNEDSYLIYVSDSKNNRIAIFDTLGNMVDSLGAGLNLREPWDICFDCNNNLYIADVYNNRIVQLDAWGNKLLTFGAQGKEAGEFKLPQGLAVSPDGKYVYVIDTHNDRIQRFKMYFDLGIDGGPQLAGRRISSVLPVSFMLGQSFPNPSAFNATINYALPKEAMVKLNIYNTLGQKVKSLVNESQMPGYYNVNWDSKDDKGQKAATGVYFYRLEAGEHSATKKMVMIK</sequence>
<feature type="repeat" description="NHL" evidence="2">
    <location>
        <begin position="941"/>
        <end position="971"/>
    </location>
</feature>
<evidence type="ECO:0000313" key="4">
    <source>
        <dbReference type="EMBL" id="OGF11931.1"/>
    </source>
</evidence>
<dbReference type="InterPro" id="IPR025965">
    <property type="entry name" value="FlgD/Vpr_Ig-like"/>
</dbReference>
<evidence type="ECO:0000313" key="5">
    <source>
        <dbReference type="Proteomes" id="UP000177230"/>
    </source>
</evidence>
<dbReference type="Gene3D" id="2.60.40.4070">
    <property type="match status" value="1"/>
</dbReference>
<dbReference type="CDD" id="cd05819">
    <property type="entry name" value="NHL"/>
    <property type="match status" value="1"/>
</dbReference>
<dbReference type="Gene3D" id="2.120.10.30">
    <property type="entry name" value="TolB, C-terminal domain"/>
    <property type="match status" value="1"/>
</dbReference>
<dbReference type="InterPro" id="IPR011042">
    <property type="entry name" value="6-blade_b-propeller_TolB-like"/>
</dbReference>
<dbReference type="InterPro" id="IPR001258">
    <property type="entry name" value="NHL_repeat"/>
</dbReference>
<dbReference type="PANTHER" id="PTHR24104">
    <property type="entry name" value="E3 UBIQUITIN-PROTEIN LIGASE NHLRC1-RELATED"/>
    <property type="match status" value="1"/>
</dbReference>
<dbReference type="SUPFAM" id="SSF63825">
    <property type="entry name" value="YWTD domain"/>
    <property type="match status" value="1"/>
</dbReference>
<dbReference type="Gene3D" id="2.40.10.500">
    <property type="match status" value="2"/>
</dbReference>
<name>A0A1F5RD18_9BACT</name>
<feature type="repeat" description="NHL" evidence="2">
    <location>
        <begin position="1109"/>
        <end position="1153"/>
    </location>
</feature>
<dbReference type="PROSITE" id="PS51125">
    <property type="entry name" value="NHL"/>
    <property type="match status" value="4"/>
</dbReference>
<dbReference type="GO" id="GO:0008270">
    <property type="term" value="F:zinc ion binding"/>
    <property type="evidence" value="ECO:0007669"/>
    <property type="project" value="UniProtKB-KW"/>
</dbReference>
<dbReference type="PANTHER" id="PTHR24104:SF25">
    <property type="entry name" value="PROTEIN LIN-41"/>
    <property type="match status" value="1"/>
</dbReference>
<dbReference type="Pfam" id="PF01436">
    <property type="entry name" value="NHL"/>
    <property type="match status" value="3"/>
</dbReference>
<feature type="domain" description="FlgD/Vpr Ig-like" evidence="3">
    <location>
        <begin position="1190"/>
        <end position="1253"/>
    </location>
</feature>
<dbReference type="AlphaFoldDB" id="A0A1F5RD18"/>
<dbReference type="InterPro" id="IPR026444">
    <property type="entry name" value="Secre_tail"/>
</dbReference>
<keyword evidence="1" id="KW-0677">Repeat</keyword>
<dbReference type="EMBL" id="MFFM01000034">
    <property type="protein sequence ID" value="OGF11931.1"/>
    <property type="molecule type" value="Genomic_DNA"/>
</dbReference>
<accession>A0A1F5RD18</accession>
<dbReference type="Pfam" id="PF13860">
    <property type="entry name" value="FlgD_ig"/>
    <property type="match status" value="1"/>
</dbReference>
<evidence type="ECO:0000259" key="3">
    <source>
        <dbReference type="Pfam" id="PF13860"/>
    </source>
</evidence>
<comment type="caution">
    <text evidence="4">The sequence shown here is derived from an EMBL/GenBank/DDBJ whole genome shotgun (WGS) entry which is preliminary data.</text>
</comment>
<protein>
    <recommendedName>
        <fullName evidence="3">FlgD/Vpr Ig-like domain-containing protein</fullName>
    </recommendedName>
</protein>